<dbReference type="Gene3D" id="3.20.200.10">
    <property type="entry name" value="MHCK/EF2 kinase"/>
    <property type="match status" value="1"/>
</dbReference>
<reference evidence="7" key="1">
    <citation type="journal article" date="2023" name="Mol. Phylogenet. Evol.">
        <title>Genome-scale phylogeny and comparative genomics of the fungal order Sordariales.</title>
        <authorList>
            <person name="Hensen N."/>
            <person name="Bonometti L."/>
            <person name="Westerberg I."/>
            <person name="Brannstrom I.O."/>
            <person name="Guillou S."/>
            <person name="Cros-Aarteil S."/>
            <person name="Calhoun S."/>
            <person name="Haridas S."/>
            <person name="Kuo A."/>
            <person name="Mondo S."/>
            <person name="Pangilinan J."/>
            <person name="Riley R."/>
            <person name="LaButti K."/>
            <person name="Andreopoulos B."/>
            <person name="Lipzen A."/>
            <person name="Chen C."/>
            <person name="Yan M."/>
            <person name="Daum C."/>
            <person name="Ng V."/>
            <person name="Clum A."/>
            <person name="Steindorff A."/>
            <person name="Ohm R.A."/>
            <person name="Martin F."/>
            <person name="Silar P."/>
            <person name="Natvig D.O."/>
            <person name="Lalanne C."/>
            <person name="Gautier V."/>
            <person name="Ament-Velasquez S.L."/>
            <person name="Kruys A."/>
            <person name="Hutchinson M.I."/>
            <person name="Powell A.J."/>
            <person name="Barry K."/>
            <person name="Miller A.N."/>
            <person name="Grigoriev I.V."/>
            <person name="Debuchy R."/>
            <person name="Gladieux P."/>
            <person name="Hiltunen Thoren M."/>
            <person name="Johannesson H."/>
        </authorList>
    </citation>
    <scope>NUCLEOTIDE SEQUENCE</scope>
    <source>
        <strain evidence="7">CBS 958.72</strain>
    </source>
</reference>
<dbReference type="GO" id="GO:0004674">
    <property type="term" value="F:protein serine/threonine kinase activity"/>
    <property type="evidence" value="ECO:0007669"/>
    <property type="project" value="UniProtKB-KW"/>
</dbReference>
<dbReference type="CDD" id="cd17509">
    <property type="entry name" value="Alpha_kinase"/>
    <property type="match status" value="1"/>
</dbReference>
<reference evidence="7" key="2">
    <citation type="submission" date="2023-06" db="EMBL/GenBank/DDBJ databases">
        <authorList>
            <consortium name="Lawrence Berkeley National Laboratory"/>
            <person name="Haridas S."/>
            <person name="Hensen N."/>
            <person name="Bonometti L."/>
            <person name="Westerberg I."/>
            <person name="Brannstrom I.O."/>
            <person name="Guillou S."/>
            <person name="Cros-Aarteil S."/>
            <person name="Calhoun S."/>
            <person name="Kuo A."/>
            <person name="Mondo S."/>
            <person name="Pangilinan J."/>
            <person name="Riley R."/>
            <person name="Labutti K."/>
            <person name="Andreopoulos B."/>
            <person name="Lipzen A."/>
            <person name="Chen C."/>
            <person name="Yanf M."/>
            <person name="Daum C."/>
            <person name="Ng V."/>
            <person name="Clum A."/>
            <person name="Steindorff A."/>
            <person name="Ohm R."/>
            <person name="Martin F."/>
            <person name="Silar P."/>
            <person name="Natvig D."/>
            <person name="Lalanne C."/>
            <person name="Gautier V."/>
            <person name="Ament-Velasquez S.L."/>
            <person name="Kruys A."/>
            <person name="Hutchinson M.I."/>
            <person name="Powell A.J."/>
            <person name="Barry K."/>
            <person name="Miller A.N."/>
            <person name="Grigoriev I.V."/>
            <person name="Debuchy R."/>
            <person name="Gladieux P."/>
            <person name="Thoren M.H."/>
            <person name="Johannesson H."/>
        </authorList>
    </citation>
    <scope>NUCLEOTIDE SEQUENCE</scope>
    <source>
        <strain evidence="7">CBS 958.72</strain>
    </source>
</reference>
<keyword evidence="2" id="KW-0808">Transferase</keyword>
<evidence type="ECO:0000259" key="6">
    <source>
        <dbReference type="PROSITE" id="PS51158"/>
    </source>
</evidence>
<evidence type="ECO:0000256" key="1">
    <source>
        <dbReference type="ARBA" id="ARBA00022527"/>
    </source>
</evidence>
<dbReference type="PANTHER" id="PTHR45992">
    <property type="entry name" value="EUKARYOTIC ELONGATION FACTOR 2 KINASE-RELATED"/>
    <property type="match status" value="1"/>
</dbReference>
<keyword evidence="4 7" id="KW-0418">Kinase</keyword>
<dbReference type="InterPro" id="IPR051852">
    <property type="entry name" value="Alpha-type_PK"/>
</dbReference>
<name>A0AAE0KHA9_9PEZI</name>
<accession>A0AAE0KHA9</accession>
<keyword evidence="5" id="KW-0067">ATP-binding</keyword>
<gene>
    <name evidence="7" type="ORF">B0T24DRAFT_647991</name>
</gene>
<comment type="caution">
    <text evidence="7">The sequence shown here is derived from an EMBL/GenBank/DDBJ whole genome shotgun (WGS) entry which is preliminary data.</text>
</comment>
<dbReference type="GO" id="GO:0005524">
    <property type="term" value="F:ATP binding"/>
    <property type="evidence" value="ECO:0007669"/>
    <property type="project" value="UniProtKB-KW"/>
</dbReference>
<dbReference type="Pfam" id="PF02816">
    <property type="entry name" value="Alpha_kinase"/>
    <property type="match status" value="1"/>
</dbReference>
<dbReference type="EMBL" id="JAULSN010000003">
    <property type="protein sequence ID" value="KAK3375800.1"/>
    <property type="molecule type" value="Genomic_DNA"/>
</dbReference>
<keyword evidence="3" id="KW-0547">Nucleotide-binding</keyword>
<keyword evidence="8" id="KW-1185">Reference proteome</keyword>
<sequence>MASRICSSCRRDLPRASYTGNQWASKNQGVSRCASCVHGHRLDTAHATTSDSGRYNHANTADFDDYDLQNPFAQGSFRWVAYGTYTGGKRSGQPCVCKWFKTGAVFSEDYFTLDIKAVKKAAEIVDRFNQLNILSKEIKINVPDKALIEPFIQNYHKFNSNTGWTDARTTDWSLAMQALSHFSYHVSGGNYVLCDIQGGVYQQEVVLSDPAILSRTYEYGETDLGPEGISAFFSNHACSKYCRPHWTAPADPVEHYRPVSSTNMIRHTVSTAKSKPMGTFAEEPDEDGW</sequence>
<evidence type="ECO:0000313" key="8">
    <source>
        <dbReference type="Proteomes" id="UP001287356"/>
    </source>
</evidence>
<dbReference type="SMART" id="SM00811">
    <property type="entry name" value="Alpha_kinase"/>
    <property type="match status" value="1"/>
</dbReference>
<dbReference type="SUPFAM" id="SSF56112">
    <property type="entry name" value="Protein kinase-like (PK-like)"/>
    <property type="match status" value="1"/>
</dbReference>
<evidence type="ECO:0000256" key="5">
    <source>
        <dbReference type="ARBA" id="ARBA00022840"/>
    </source>
</evidence>
<evidence type="ECO:0000256" key="4">
    <source>
        <dbReference type="ARBA" id="ARBA00022777"/>
    </source>
</evidence>
<dbReference type="Proteomes" id="UP001287356">
    <property type="component" value="Unassembled WGS sequence"/>
</dbReference>
<evidence type="ECO:0000256" key="3">
    <source>
        <dbReference type="ARBA" id="ARBA00022741"/>
    </source>
</evidence>
<organism evidence="7 8">
    <name type="scientific">Lasiosphaeria ovina</name>
    <dbReference type="NCBI Taxonomy" id="92902"/>
    <lineage>
        <taxon>Eukaryota</taxon>
        <taxon>Fungi</taxon>
        <taxon>Dikarya</taxon>
        <taxon>Ascomycota</taxon>
        <taxon>Pezizomycotina</taxon>
        <taxon>Sordariomycetes</taxon>
        <taxon>Sordariomycetidae</taxon>
        <taxon>Sordariales</taxon>
        <taxon>Lasiosphaeriaceae</taxon>
        <taxon>Lasiosphaeria</taxon>
    </lineage>
</organism>
<dbReference type="InterPro" id="IPR011009">
    <property type="entry name" value="Kinase-like_dom_sf"/>
</dbReference>
<protein>
    <submittedName>
        <fullName evidence="7">Kinase-like domain-containing protein</fullName>
    </submittedName>
</protein>
<proteinExistence type="predicted"/>
<keyword evidence="1" id="KW-0723">Serine/threonine-protein kinase</keyword>
<feature type="domain" description="Alpha-type protein kinase" evidence="6">
    <location>
        <begin position="47"/>
        <end position="253"/>
    </location>
</feature>
<evidence type="ECO:0000313" key="7">
    <source>
        <dbReference type="EMBL" id="KAK3375800.1"/>
    </source>
</evidence>
<dbReference type="PANTHER" id="PTHR45992:SF11">
    <property type="entry name" value="ALPHA-TYPE PROTEIN KINASE DOMAIN-CONTAINING PROTEIN"/>
    <property type="match status" value="1"/>
</dbReference>
<evidence type="ECO:0000256" key="2">
    <source>
        <dbReference type="ARBA" id="ARBA00022679"/>
    </source>
</evidence>
<dbReference type="PROSITE" id="PS51158">
    <property type="entry name" value="ALPHA_KINASE"/>
    <property type="match status" value="1"/>
</dbReference>
<dbReference type="AlphaFoldDB" id="A0AAE0KHA9"/>
<dbReference type="InterPro" id="IPR004166">
    <property type="entry name" value="a-kinase_dom"/>
</dbReference>